<dbReference type="InterPro" id="IPR032816">
    <property type="entry name" value="VTT_dom"/>
</dbReference>
<proteinExistence type="predicted"/>
<keyword evidence="1" id="KW-0812">Transmembrane</keyword>
<feature type="transmembrane region" description="Helical" evidence="1">
    <location>
        <begin position="40"/>
        <end position="61"/>
    </location>
</feature>
<dbReference type="PANTHER" id="PTHR42709:SF4">
    <property type="entry name" value="INNER MEMBRANE PROTEIN YQAA"/>
    <property type="match status" value="1"/>
</dbReference>
<dbReference type="AlphaFoldDB" id="A0A6J4KYT4"/>
<protein>
    <recommendedName>
        <fullName evidence="2">VTT domain-containing protein</fullName>
    </recommendedName>
</protein>
<evidence type="ECO:0000259" key="2">
    <source>
        <dbReference type="Pfam" id="PF09335"/>
    </source>
</evidence>
<evidence type="ECO:0000313" key="3">
    <source>
        <dbReference type="EMBL" id="CAA9318184.1"/>
    </source>
</evidence>
<dbReference type="PANTHER" id="PTHR42709">
    <property type="entry name" value="ALKALINE PHOSPHATASE LIKE PROTEIN"/>
    <property type="match status" value="1"/>
</dbReference>
<sequence length="144" mass="15065">MSGIGELAGLFVSALVSATVLPGVSEAVLAGVLALGTSTTTVAVGVATAGNTLGSVANWLIGRYLGRFRDHPRFPVSPERYERAVAAFRRWGAPILLLSWVPLVGDPLTVIAGVLRTPLWLFVPIVALAKLARYLVVAGAVTLF</sequence>
<feature type="transmembrane region" description="Helical" evidence="1">
    <location>
        <begin position="121"/>
        <end position="143"/>
    </location>
</feature>
<feature type="transmembrane region" description="Helical" evidence="1">
    <location>
        <begin position="95"/>
        <end position="115"/>
    </location>
</feature>
<gene>
    <name evidence="3" type="ORF">AVDCRST_MAG90-875</name>
</gene>
<feature type="domain" description="VTT" evidence="2">
    <location>
        <begin position="22"/>
        <end position="141"/>
    </location>
</feature>
<organism evidence="3">
    <name type="scientific">uncultured Microvirga sp</name>
    <dbReference type="NCBI Taxonomy" id="412392"/>
    <lineage>
        <taxon>Bacteria</taxon>
        <taxon>Pseudomonadati</taxon>
        <taxon>Pseudomonadota</taxon>
        <taxon>Alphaproteobacteria</taxon>
        <taxon>Hyphomicrobiales</taxon>
        <taxon>Methylobacteriaceae</taxon>
        <taxon>Microvirga</taxon>
        <taxon>environmental samples</taxon>
    </lineage>
</organism>
<dbReference type="InterPro" id="IPR051311">
    <property type="entry name" value="DedA_domain"/>
</dbReference>
<name>A0A6J4KYT4_9HYPH</name>
<dbReference type="Pfam" id="PF09335">
    <property type="entry name" value="VTT_dom"/>
    <property type="match status" value="1"/>
</dbReference>
<evidence type="ECO:0000256" key="1">
    <source>
        <dbReference type="SAM" id="Phobius"/>
    </source>
</evidence>
<accession>A0A6J4KYT4</accession>
<keyword evidence="1" id="KW-0472">Membrane</keyword>
<reference evidence="3" key="1">
    <citation type="submission" date="2020-02" db="EMBL/GenBank/DDBJ databases">
        <authorList>
            <person name="Meier V. D."/>
        </authorList>
    </citation>
    <scope>NUCLEOTIDE SEQUENCE</scope>
    <source>
        <strain evidence="3">AVDCRST_MAG90</strain>
    </source>
</reference>
<keyword evidence="1" id="KW-1133">Transmembrane helix</keyword>
<dbReference type="EMBL" id="CADCUC010000167">
    <property type="protein sequence ID" value="CAA9318184.1"/>
    <property type="molecule type" value="Genomic_DNA"/>
</dbReference>